<dbReference type="InterPro" id="IPR035965">
    <property type="entry name" value="PAS-like_dom_sf"/>
</dbReference>
<evidence type="ECO:0000259" key="4">
    <source>
        <dbReference type="PROSITE" id="PS50887"/>
    </source>
</evidence>
<dbReference type="SUPFAM" id="SSF55073">
    <property type="entry name" value="Nucleotide cyclase"/>
    <property type="match status" value="1"/>
</dbReference>
<dbReference type="PROSITE" id="PS50112">
    <property type="entry name" value="PAS"/>
    <property type="match status" value="1"/>
</dbReference>
<reference evidence="6" key="1">
    <citation type="journal article" date="2015" name="Proc. Natl. Acad. Sci. U.S.A.">
        <title>Bacterial clade with the ribosomal RNA operon on a small plasmid rather than the chromosome.</title>
        <authorList>
            <person name="Anda M."/>
            <person name="Ohtsubo Y."/>
            <person name="Okubo T."/>
            <person name="Sugawara M."/>
            <person name="Nagata Y."/>
            <person name="Tsuda M."/>
            <person name="Minamisawa K."/>
            <person name="Mitsui H."/>
        </authorList>
    </citation>
    <scope>NUCLEOTIDE SEQUENCE</scope>
    <source>
        <strain evidence="6">JCM 14755</strain>
    </source>
</reference>
<feature type="transmembrane region" description="Helical" evidence="1">
    <location>
        <begin position="113"/>
        <end position="133"/>
    </location>
</feature>
<feature type="domain" description="EAL" evidence="3">
    <location>
        <begin position="533"/>
        <end position="783"/>
    </location>
</feature>
<dbReference type="InterPro" id="IPR000014">
    <property type="entry name" value="PAS"/>
</dbReference>
<dbReference type="SUPFAM" id="SSF141868">
    <property type="entry name" value="EAL domain-like"/>
    <property type="match status" value="1"/>
</dbReference>
<dbReference type="InterPro" id="IPR001633">
    <property type="entry name" value="EAL_dom"/>
</dbReference>
<dbReference type="InterPro" id="IPR052155">
    <property type="entry name" value="Biofilm_reg_signaling"/>
</dbReference>
<proteinExistence type="predicted"/>
<feature type="transmembrane region" description="Helical" evidence="1">
    <location>
        <begin position="84"/>
        <end position="106"/>
    </location>
</feature>
<keyword evidence="1" id="KW-1133">Transmembrane helix</keyword>
<dbReference type="PROSITE" id="PS50924">
    <property type="entry name" value="MHYT"/>
    <property type="match status" value="1"/>
</dbReference>
<dbReference type="CDD" id="cd00130">
    <property type="entry name" value="PAS"/>
    <property type="match status" value="1"/>
</dbReference>
<dbReference type="InterPro" id="IPR029787">
    <property type="entry name" value="Nucleotide_cyclase"/>
</dbReference>
<dbReference type="InterPro" id="IPR035919">
    <property type="entry name" value="EAL_sf"/>
</dbReference>
<dbReference type="Gene3D" id="3.30.70.270">
    <property type="match status" value="1"/>
</dbReference>
<keyword evidence="1" id="KW-0812">Transmembrane</keyword>
<name>A0A0P0Z4C8_9HYPH</name>
<evidence type="ECO:0000256" key="1">
    <source>
        <dbReference type="PROSITE-ProRule" id="PRU00244"/>
    </source>
</evidence>
<dbReference type="InterPro" id="IPR000160">
    <property type="entry name" value="GGDEF_dom"/>
</dbReference>
<dbReference type="SMART" id="SM00052">
    <property type="entry name" value="EAL"/>
    <property type="match status" value="1"/>
</dbReference>
<protein>
    <submittedName>
        <fullName evidence="6">Possible signaling protein with EAL, GGDEF domains</fullName>
    </submittedName>
</protein>
<dbReference type="NCBIfam" id="TIGR00254">
    <property type="entry name" value="GGDEF"/>
    <property type="match status" value="1"/>
</dbReference>
<keyword evidence="1" id="KW-0472">Membrane</keyword>
<dbReference type="PROSITE" id="PS50887">
    <property type="entry name" value="GGDEF"/>
    <property type="match status" value="1"/>
</dbReference>
<dbReference type="OrthoDB" id="9814202at2"/>
<dbReference type="Pfam" id="PF00990">
    <property type="entry name" value="GGDEF"/>
    <property type="match status" value="1"/>
</dbReference>
<feature type="transmembrane region" description="Helical" evidence="1">
    <location>
        <begin position="171"/>
        <end position="188"/>
    </location>
</feature>
<dbReference type="EMBL" id="LC066377">
    <property type="protein sequence ID" value="BAT28707.1"/>
    <property type="molecule type" value="Genomic_DNA"/>
</dbReference>
<feature type="domain" description="MHYT" evidence="5">
    <location>
        <begin position="12"/>
        <end position="202"/>
    </location>
</feature>
<feature type="transmembrane region" description="Helical" evidence="1">
    <location>
        <begin position="47"/>
        <end position="72"/>
    </location>
</feature>
<dbReference type="PANTHER" id="PTHR44757:SF2">
    <property type="entry name" value="BIOFILM ARCHITECTURE MAINTENANCE PROTEIN MBAA"/>
    <property type="match status" value="1"/>
</dbReference>
<dbReference type="InterPro" id="IPR043128">
    <property type="entry name" value="Rev_trsase/Diguanyl_cyclase"/>
</dbReference>
<dbReference type="AlphaFoldDB" id="A0A0P0Z4C8"/>
<sequence>MIVALMHLGRDHAAPLVIAALIVCVVTAWLLLALMDHGSTAAGGWRHRWLVLAALVGGIGVWATHFVATLGFRPDFAFGFDPQLTALSAGVGIVAIGAPAAASVLTRRRGLKLLAGFAAGCGIMLMHVMGVSALTNCLVTQDASALLAMTILGAVPFAAALGLVGERQRAAAVALIVLAVCVVHFGAVASSHFEFRHTLLVGVGQETLGLMTGLAVSGLLLAGAATLRNSAKLEEQRHQKGLITTALTNMSNGLILIGPDGRIALFNDRLLQIFGITADAIVIGMRWQRFLANLGPHLGWSEQRLKRVIANHAEWFSRTQTTYLEHNLNDGRVMSVACRPIATGGAVLTYDDVTAERQAQKEVERLAFQDPLTGLPNRRSFHHALDTIYSDGAQATLLLIDLDRFKSVNDTLGHGAGDRILQQVAGRLRAVCQRGELVARLAGDEFAVIIGGQPPAWADDLAETIISTLGRTFSISNHSISIGCTIGVASTQDAGDGASLVQNCDISLYRAKAQGRGRAQRYEHGMREAAVLRGQLESELRSAIGSDALSLVYQPLYRLSDGALFGFEALIRWHHPVRGPISPSEFIPIAEKSGLIRDVGLWVLRTACSEASRWPPGIHVSVNVSPVQFRQQGFPQAVKAVLRMAGLDPARLEVELTETALVEDIEAIRCGLEDLRQDGIRVAMDDFGTGYSSLAHLRSFSLDRIKIDRTFVQAAPQDKGAAVVLSAVVQMAVGLNVPTIGEGVETLEQLALLATSGCHGVQGNLLGRPVTAAQAETLTLAPYGALALIEAALRPDGRVGAEP</sequence>
<dbReference type="CDD" id="cd01948">
    <property type="entry name" value="EAL"/>
    <property type="match status" value="1"/>
</dbReference>
<feature type="transmembrane region" description="Helical" evidence="1">
    <location>
        <begin position="208"/>
        <end position="227"/>
    </location>
</feature>
<evidence type="ECO:0000259" key="3">
    <source>
        <dbReference type="PROSITE" id="PS50883"/>
    </source>
</evidence>
<dbReference type="SUPFAM" id="SSF55785">
    <property type="entry name" value="PYP-like sensor domain (PAS domain)"/>
    <property type="match status" value="1"/>
</dbReference>
<feature type="domain" description="GGDEF" evidence="4">
    <location>
        <begin position="393"/>
        <end position="524"/>
    </location>
</feature>
<feature type="transmembrane region" description="Helical" evidence="1">
    <location>
        <begin position="145"/>
        <end position="164"/>
    </location>
</feature>
<dbReference type="CDD" id="cd01949">
    <property type="entry name" value="GGDEF"/>
    <property type="match status" value="1"/>
</dbReference>
<accession>A0A0P0Z4C8</accession>
<dbReference type="Pfam" id="PF03707">
    <property type="entry name" value="MHYT"/>
    <property type="match status" value="1"/>
</dbReference>
<dbReference type="PROSITE" id="PS50883">
    <property type="entry name" value="EAL"/>
    <property type="match status" value="1"/>
</dbReference>
<organism evidence="6">
    <name type="scientific">Aureimonas frigidaquae</name>
    <dbReference type="NCBI Taxonomy" id="424757"/>
    <lineage>
        <taxon>Bacteria</taxon>
        <taxon>Pseudomonadati</taxon>
        <taxon>Pseudomonadota</taxon>
        <taxon>Alphaproteobacteria</taxon>
        <taxon>Hyphomicrobiales</taxon>
        <taxon>Aurantimonadaceae</taxon>
        <taxon>Aureimonas</taxon>
    </lineage>
</organism>
<dbReference type="Gene3D" id="3.20.20.450">
    <property type="entry name" value="EAL domain"/>
    <property type="match status" value="1"/>
</dbReference>
<dbReference type="SMART" id="SM00267">
    <property type="entry name" value="GGDEF"/>
    <property type="match status" value="1"/>
</dbReference>
<dbReference type="Pfam" id="PF00563">
    <property type="entry name" value="EAL"/>
    <property type="match status" value="1"/>
</dbReference>
<dbReference type="InterPro" id="IPR005330">
    <property type="entry name" value="MHYT_dom"/>
</dbReference>
<dbReference type="PANTHER" id="PTHR44757">
    <property type="entry name" value="DIGUANYLATE CYCLASE DGCP"/>
    <property type="match status" value="1"/>
</dbReference>
<feature type="transmembrane region" description="Helical" evidence="1">
    <location>
        <begin position="12"/>
        <end position="35"/>
    </location>
</feature>
<feature type="domain" description="PAS" evidence="2">
    <location>
        <begin position="239"/>
        <end position="282"/>
    </location>
</feature>
<evidence type="ECO:0000259" key="2">
    <source>
        <dbReference type="PROSITE" id="PS50112"/>
    </source>
</evidence>
<dbReference type="GO" id="GO:0016020">
    <property type="term" value="C:membrane"/>
    <property type="evidence" value="ECO:0007669"/>
    <property type="project" value="UniProtKB-UniRule"/>
</dbReference>
<evidence type="ECO:0000259" key="5">
    <source>
        <dbReference type="PROSITE" id="PS50924"/>
    </source>
</evidence>
<dbReference type="Pfam" id="PF12860">
    <property type="entry name" value="PAS_7"/>
    <property type="match status" value="1"/>
</dbReference>
<dbReference type="RefSeq" id="WP_083507573.1">
    <property type="nucleotide sequence ID" value="NZ_BBWR01000002.1"/>
</dbReference>
<dbReference type="Gene3D" id="3.30.450.20">
    <property type="entry name" value="PAS domain"/>
    <property type="match status" value="1"/>
</dbReference>
<evidence type="ECO:0000313" key="6">
    <source>
        <dbReference type="EMBL" id="BAT28707.1"/>
    </source>
</evidence>